<protein>
    <submittedName>
        <fullName evidence="1">Uncharacterized protein</fullName>
    </submittedName>
</protein>
<gene>
    <name evidence="1" type="ORF">DK846_04390</name>
</gene>
<dbReference type="Proteomes" id="UP000245657">
    <property type="component" value="Unassembled WGS sequence"/>
</dbReference>
<dbReference type="AlphaFoldDB" id="A0A2V2N261"/>
<evidence type="ECO:0000313" key="1">
    <source>
        <dbReference type="EMBL" id="PWR74394.1"/>
    </source>
</evidence>
<accession>A0A2V2N261</accession>
<keyword evidence="2" id="KW-1185">Reference proteome</keyword>
<dbReference type="GeneID" id="97549779"/>
<name>A0A2V2N261_9EURY</name>
<dbReference type="RefSeq" id="WP_109967673.1">
    <property type="nucleotide sequence ID" value="NZ_CP176093.1"/>
</dbReference>
<proteinExistence type="predicted"/>
<sequence>MNNPSYSISTLNSYSRVFALEIQQTDLVIRGKENRSVELVTPSGAHIAKIYCCGALTEINKSGKNGWIIRVADPTGVFVLSIKARTPDLITTLDSLSPPTFVSVTATIETDSTPGEGGFRLVLETIHQSDRQARDQWILRTSRITLDRLKRVADLLAGGSPSDEERKFITRYGTSLRQLKVLSGIVERATSQVKIQEEEIEEADPNPSTEKNTCETVLQLIKQHSGPRGISIQELTGFAQKEKISESLLLDTIRALITEDELYQPSSGFIKIL</sequence>
<comment type="caution">
    <text evidence="1">The sequence shown here is derived from an EMBL/GenBank/DDBJ whole genome shotgun (WGS) entry which is preliminary data.</text>
</comment>
<organism evidence="1 2">
    <name type="scientific">Methanospirillum lacunae</name>
    <dbReference type="NCBI Taxonomy" id="668570"/>
    <lineage>
        <taxon>Archaea</taxon>
        <taxon>Methanobacteriati</taxon>
        <taxon>Methanobacteriota</taxon>
        <taxon>Stenosarchaea group</taxon>
        <taxon>Methanomicrobia</taxon>
        <taxon>Methanomicrobiales</taxon>
        <taxon>Methanospirillaceae</taxon>
        <taxon>Methanospirillum</taxon>
    </lineage>
</organism>
<dbReference type="EMBL" id="QGMY01000002">
    <property type="protein sequence ID" value="PWR74394.1"/>
    <property type="molecule type" value="Genomic_DNA"/>
</dbReference>
<reference evidence="1 2" key="1">
    <citation type="submission" date="2018-05" db="EMBL/GenBank/DDBJ databases">
        <title>Draft genome of Methanospirillum lacunae Ki8-1.</title>
        <authorList>
            <person name="Dueholm M.S."/>
            <person name="Nielsen P.H."/>
            <person name="Bakmann L.F."/>
            <person name="Otzen D.E."/>
        </authorList>
    </citation>
    <scope>NUCLEOTIDE SEQUENCE [LARGE SCALE GENOMIC DNA]</scope>
    <source>
        <strain evidence="1 2">Ki8-1</strain>
    </source>
</reference>
<dbReference type="OrthoDB" id="56523at2157"/>
<evidence type="ECO:0000313" key="2">
    <source>
        <dbReference type="Proteomes" id="UP000245657"/>
    </source>
</evidence>